<name>A0A7W7S974_9ACTN</name>
<dbReference type="RefSeq" id="WP_184912753.1">
    <property type="nucleotide sequence ID" value="NZ_JACHJR010000001.1"/>
</dbReference>
<dbReference type="EMBL" id="JACHJR010000001">
    <property type="protein sequence ID" value="MBB4945992.1"/>
    <property type="molecule type" value="Genomic_DNA"/>
</dbReference>
<evidence type="ECO:0000256" key="1">
    <source>
        <dbReference type="SAM" id="MobiDB-lite"/>
    </source>
</evidence>
<reference evidence="3 4" key="1">
    <citation type="submission" date="2020-08" db="EMBL/GenBank/DDBJ databases">
        <title>Sequencing the genomes of 1000 actinobacteria strains.</title>
        <authorList>
            <person name="Klenk H.-P."/>
        </authorList>
    </citation>
    <scope>NUCLEOTIDE SEQUENCE [LARGE SCALE GENOMIC DNA]</scope>
    <source>
        <strain evidence="3 4">DSM 44786</strain>
    </source>
</reference>
<feature type="region of interest" description="Disordered" evidence="1">
    <location>
        <begin position="25"/>
        <end position="52"/>
    </location>
</feature>
<feature type="region of interest" description="Disordered" evidence="1">
    <location>
        <begin position="92"/>
        <end position="113"/>
    </location>
</feature>
<protein>
    <recommendedName>
        <fullName evidence="5">Lipoprotein</fullName>
    </recommendedName>
</protein>
<feature type="chain" id="PRO_5031312245" description="Lipoprotein" evidence="2">
    <location>
        <begin position="27"/>
        <end position="321"/>
    </location>
</feature>
<dbReference type="PROSITE" id="PS51257">
    <property type="entry name" value="PROKAR_LIPOPROTEIN"/>
    <property type="match status" value="1"/>
</dbReference>
<sequence>MPSLPRRSAAFLIVLPLLLAGCAGTAAPSSGSDRRGGPEAPPPVSAIPTLESANDQPLPLDAYLLNPDQVSTSTRAQQELMSRCMQGFGLIYAPPASSEPHRDSDAPTTRVDGRYGSQSAVLMAKWGYHSEGGLPAPAAGSAAGGRPTSPEMVVVERGTSDPKQRFGPGGQVVNGRTVPEHGCIGEVRKQLTGAVDGWMGDAQIAIDIKFTTLRKSQEDERTRSVFAKWSQCMKDSGHDYPDPLAAIGDPEWRNAPLPSQRELQVATADAACRTKHNVVGVWYAVDFAYQEQAIKDNAAAMAKAKASVEAQVAAAKRVLIA</sequence>
<proteinExistence type="predicted"/>
<accession>A0A7W7S974</accession>
<keyword evidence="2" id="KW-0732">Signal</keyword>
<dbReference type="AlphaFoldDB" id="A0A7W7S974"/>
<organism evidence="3 4">
    <name type="scientific">Kitasatospora gansuensis</name>
    <dbReference type="NCBI Taxonomy" id="258050"/>
    <lineage>
        <taxon>Bacteria</taxon>
        <taxon>Bacillati</taxon>
        <taxon>Actinomycetota</taxon>
        <taxon>Actinomycetes</taxon>
        <taxon>Kitasatosporales</taxon>
        <taxon>Streptomycetaceae</taxon>
        <taxon>Kitasatospora</taxon>
    </lineage>
</organism>
<gene>
    <name evidence="3" type="ORF">F4556_001527</name>
</gene>
<keyword evidence="4" id="KW-1185">Reference proteome</keyword>
<evidence type="ECO:0000256" key="2">
    <source>
        <dbReference type="SAM" id="SignalP"/>
    </source>
</evidence>
<evidence type="ECO:0008006" key="5">
    <source>
        <dbReference type="Google" id="ProtNLM"/>
    </source>
</evidence>
<evidence type="ECO:0000313" key="4">
    <source>
        <dbReference type="Proteomes" id="UP000573327"/>
    </source>
</evidence>
<evidence type="ECO:0000313" key="3">
    <source>
        <dbReference type="EMBL" id="MBB4945992.1"/>
    </source>
</evidence>
<dbReference type="Proteomes" id="UP000573327">
    <property type="component" value="Unassembled WGS sequence"/>
</dbReference>
<comment type="caution">
    <text evidence="3">The sequence shown here is derived from an EMBL/GenBank/DDBJ whole genome shotgun (WGS) entry which is preliminary data.</text>
</comment>
<feature type="signal peptide" evidence="2">
    <location>
        <begin position="1"/>
        <end position="26"/>
    </location>
</feature>